<dbReference type="Gene3D" id="2.60.120.280">
    <property type="entry name" value="Regulatory protein AraC"/>
    <property type="match status" value="1"/>
</dbReference>
<name>A0A0H3I3R9_PECPM</name>
<dbReference type="PROSITE" id="PS00041">
    <property type="entry name" value="HTH_ARAC_FAMILY_1"/>
    <property type="match status" value="1"/>
</dbReference>
<dbReference type="SUPFAM" id="SSF46689">
    <property type="entry name" value="Homeodomain-like"/>
    <property type="match status" value="2"/>
</dbReference>
<dbReference type="HOGENOM" id="CLU_000445_88_6_6"/>
<evidence type="ECO:0000256" key="4">
    <source>
        <dbReference type="ARBA" id="ARBA00023163"/>
    </source>
</evidence>
<evidence type="ECO:0000256" key="2">
    <source>
        <dbReference type="ARBA" id="ARBA00023125"/>
    </source>
</evidence>
<evidence type="ECO:0000256" key="1">
    <source>
        <dbReference type="ARBA" id="ARBA00023015"/>
    </source>
</evidence>
<dbReference type="InterPro" id="IPR018060">
    <property type="entry name" value="HTH_AraC"/>
</dbReference>
<dbReference type="PANTHER" id="PTHR43280:SF25">
    <property type="entry name" value="ARABINOSE OPERON REGULATORY PROTEIN"/>
    <property type="match status" value="1"/>
</dbReference>
<dbReference type="EMBL" id="CP003415">
    <property type="protein sequence ID" value="AFI90693.1"/>
    <property type="molecule type" value="Genomic_DNA"/>
</dbReference>
<dbReference type="PROSITE" id="PS01124">
    <property type="entry name" value="HTH_ARAC_FAMILY_2"/>
    <property type="match status" value="1"/>
</dbReference>
<evidence type="ECO:0000313" key="8">
    <source>
        <dbReference type="Proteomes" id="UP000008044"/>
    </source>
</evidence>
<dbReference type="InterPro" id="IPR003313">
    <property type="entry name" value="AraC-bd"/>
</dbReference>
<dbReference type="PRINTS" id="PR00032">
    <property type="entry name" value="HTHARAC"/>
</dbReference>
<dbReference type="SMART" id="SM00342">
    <property type="entry name" value="HTH_ARAC"/>
    <property type="match status" value="1"/>
</dbReference>
<evidence type="ECO:0000256" key="3">
    <source>
        <dbReference type="ARBA" id="ARBA00023159"/>
    </source>
</evidence>
<dbReference type="GO" id="GO:0003700">
    <property type="term" value="F:DNA-binding transcription factor activity"/>
    <property type="evidence" value="ECO:0007669"/>
    <property type="project" value="InterPro"/>
</dbReference>
<accession>A0A0H3I3R9</accession>
<dbReference type="PATRIC" id="fig|1166016.3.peg.2633"/>
<dbReference type="InterPro" id="IPR009057">
    <property type="entry name" value="Homeodomain-like_sf"/>
</dbReference>
<keyword evidence="3" id="KW-0010">Activator</keyword>
<dbReference type="NCBIfam" id="NF007860">
    <property type="entry name" value="PRK10572.1"/>
    <property type="match status" value="1"/>
</dbReference>
<evidence type="ECO:0000256" key="5">
    <source>
        <dbReference type="ARBA" id="ARBA00044978"/>
    </source>
</evidence>
<dbReference type="GO" id="GO:0043565">
    <property type="term" value="F:sequence-specific DNA binding"/>
    <property type="evidence" value="ECO:0007669"/>
    <property type="project" value="InterPro"/>
</dbReference>
<dbReference type="Pfam" id="PF12833">
    <property type="entry name" value="HTH_18"/>
    <property type="match status" value="1"/>
</dbReference>
<dbReference type="InterPro" id="IPR037923">
    <property type="entry name" value="HTH-like"/>
</dbReference>
<dbReference type="AlphaFoldDB" id="A0A0H3I3R9"/>
<sequence>MELNISELLNFSPLMKTFTFNAWMVAGFTPISRGSVLDYYINRPQGMKGYIINLTLRGQGCAKVGEGSLLSKENELLLFPPGVPHHYGRDKHSDHWDHVWIYFIPRPYWNDWLKWDDKTQGIGKTTIHSPTTSQHIQALFYEAIRHNADSTPLSEALAMNALERLILACFQLQPISSRYAHDPRINTVCTYLNEHITEELKIEALAGMVFLSPSRLAHLFKIELGQTIYAWREVQRINCAKLLIQSTPLPIFKVAQSVGYSDPVYFTRLFRKHNGIPPAEYKKRYERMGSLHES</sequence>
<gene>
    <name evidence="7" type="ordered locus">W5S_2605</name>
</gene>
<dbReference type="KEGG" id="pec:W5S_2605"/>
<protein>
    <recommendedName>
        <fullName evidence="5">Arabinose operon regulatory protein</fullName>
    </recommendedName>
</protein>
<reference evidence="7 8" key="1">
    <citation type="journal article" date="2012" name="J. Bacteriol.">
        <title>Genome sequence of Pectobacterium sp. strain SCC3193.</title>
        <authorList>
            <person name="Koskinen J.P."/>
            <person name="Laine P."/>
            <person name="Niemi O."/>
            <person name="Nykyri J."/>
            <person name="Harjunpaa H."/>
            <person name="Auvinen P."/>
            <person name="Paulin L."/>
            <person name="Pirhonen M."/>
            <person name="Palva T."/>
            <person name="Holm L."/>
        </authorList>
    </citation>
    <scope>NUCLEOTIDE SEQUENCE [LARGE SCALE GENOMIC DNA]</scope>
    <source>
        <strain evidence="7 8">SCC3193</strain>
    </source>
</reference>
<keyword evidence="2" id="KW-0238">DNA-binding</keyword>
<keyword evidence="1" id="KW-0805">Transcription regulation</keyword>
<dbReference type="eggNOG" id="COG4977">
    <property type="taxonomic scope" value="Bacteria"/>
</dbReference>
<evidence type="ECO:0000313" key="7">
    <source>
        <dbReference type="EMBL" id="AFI90693.1"/>
    </source>
</evidence>
<dbReference type="PANTHER" id="PTHR43280">
    <property type="entry name" value="ARAC-FAMILY TRANSCRIPTIONAL REGULATOR"/>
    <property type="match status" value="1"/>
</dbReference>
<dbReference type="InterPro" id="IPR020449">
    <property type="entry name" value="Tscrpt_reg_AraC-type_HTH"/>
</dbReference>
<feature type="domain" description="HTH araC/xylS-type" evidence="6">
    <location>
        <begin position="186"/>
        <end position="284"/>
    </location>
</feature>
<proteinExistence type="predicted"/>
<dbReference type="Gene3D" id="1.10.10.60">
    <property type="entry name" value="Homeodomain-like"/>
    <property type="match status" value="2"/>
</dbReference>
<dbReference type="InterPro" id="IPR018062">
    <property type="entry name" value="HTH_AraC-typ_CS"/>
</dbReference>
<dbReference type="STRING" id="1905730.W5S_2605"/>
<evidence type="ECO:0000259" key="6">
    <source>
        <dbReference type="PROSITE" id="PS01124"/>
    </source>
</evidence>
<dbReference type="RefSeq" id="WP_014700261.1">
    <property type="nucleotide sequence ID" value="NC_017845.1"/>
</dbReference>
<keyword evidence="4" id="KW-0804">Transcription</keyword>
<dbReference type="Proteomes" id="UP000008044">
    <property type="component" value="Chromosome"/>
</dbReference>
<dbReference type="Pfam" id="PF02311">
    <property type="entry name" value="AraC_binding"/>
    <property type="match status" value="1"/>
</dbReference>
<organism evidence="7 8">
    <name type="scientific">Pectobacterium parmentieri</name>
    <dbReference type="NCBI Taxonomy" id="1905730"/>
    <lineage>
        <taxon>Bacteria</taxon>
        <taxon>Pseudomonadati</taxon>
        <taxon>Pseudomonadota</taxon>
        <taxon>Gammaproteobacteria</taxon>
        <taxon>Enterobacterales</taxon>
        <taxon>Pectobacteriaceae</taxon>
        <taxon>Pectobacterium</taxon>
    </lineage>
</organism>
<dbReference type="SUPFAM" id="SSF51215">
    <property type="entry name" value="Regulatory protein AraC"/>
    <property type="match status" value="1"/>
</dbReference>